<keyword evidence="3" id="KW-1185">Reference proteome</keyword>
<reference evidence="2" key="1">
    <citation type="submission" date="2021-03" db="EMBL/GenBank/DDBJ databases">
        <title>Pengzhenrongella sicca gen. nov., sp. nov., a new member of suborder Micrococcineae isolated from High-Arctic tundra soil.</title>
        <authorList>
            <person name="Peng F."/>
        </authorList>
    </citation>
    <scope>NUCLEOTIDE SEQUENCE</scope>
    <source>
        <strain evidence="2">LRZ-2</strain>
    </source>
</reference>
<name>A0A8A4ZIH8_9MICO</name>
<dbReference type="SUPFAM" id="SSF55154">
    <property type="entry name" value="CYTH-like phosphatases"/>
    <property type="match status" value="1"/>
</dbReference>
<evidence type="ECO:0000313" key="3">
    <source>
        <dbReference type="Proteomes" id="UP000663937"/>
    </source>
</evidence>
<organism evidence="2 3">
    <name type="scientific">Pengzhenrongella sicca</name>
    <dbReference type="NCBI Taxonomy" id="2819238"/>
    <lineage>
        <taxon>Bacteria</taxon>
        <taxon>Bacillati</taxon>
        <taxon>Actinomycetota</taxon>
        <taxon>Actinomycetes</taxon>
        <taxon>Micrococcales</taxon>
        <taxon>Pengzhenrongella</taxon>
    </lineage>
</organism>
<dbReference type="Gene3D" id="3.20.100.30">
    <property type="entry name" value="VTC, catalytic tunnel domain"/>
    <property type="match status" value="1"/>
</dbReference>
<dbReference type="KEGG" id="psic:J4E96_18435"/>
<dbReference type="GO" id="GO:0006799">
    <property type="term" value="P:polyphosphate biosynthetic process"/>
    <property type="evidence" value="ECO:0007669"/>
    <property type="project" value="UniProtKB-ARBA"/>
</dbReference>
<dbReference type="InterPro" id="IPR018966">
    <property type="entry name" value="VTC_domain"/>
</dbReference>
<accession>A0A8A4ZIH8</accession>
<gene>
    <name evidence="2" type="ORF">J4E96_18435</name>
</gene>
<dbReference type="CDD" id="cd07750">
    <property type="entry name" value="PolyPPase_VTC_like"/>
    <property type="match status" value="1"/>
</dbReference>
<evidence type="ECO:0000259" key="1">
    <source>
        <dbReference type="Pfam" id="PF09359"/>
    </source>
</evidence>
<protein>
    <submittedName>
        <fullName evidence="2">Polyphosphate polymerase domain-containing protein</fullName>
    </submittedName>
</protein>
<evidence type="ECO:0000313" key="2">
    <source>
        <dbReference type="EMBL" id="QTE31634.1"/>
    </source>
</evidence>
<dbReference type="InterPro" id="IPR042267">
    <property type="entry name" value="VTC_sf"/>
</dbReference>
<dbReference type="AlphaFoldDB" id="A0A8A4ZIH8"/>
<dbReference type="Pfam" id="PF09359">
    <property type="entry name" value="VTC"/>
    <property type="match status" value="1"/>
</dbReference>
<dbReference type="InterPro" id="IPR033469">
    <property type="entry name" value="CYTH-like_dom_sf"/>
</dbReference>
<dbReference type="Proteomes" id="UP000663937">
    <property type="component" value="Chromosome"/>
</dbReference>
<proteinExistence type="predicted"/>
<sequence>MAAHLAALRDLEPIGLPELMERAALQTRVDRKYLLPLADLAPVLANVNAGTRALEIAGQRTHRYESVYFDTPDLTSYLQSARRRRRRFKLRTRTYLDSGQCWLEVKTRDNRGRTVKQRLPYGLADRSRLTELGEAFTAEVLAAADVPSPTAEFEPTLVTRYDRSTLYLPDSGSRVTVDTRLAWLVDAGRHLETPGLAIVETKSGSTASSVDRLLWRHGHRPTSISKYATGLAALRPDLPATRWHRVLCHQLDQPGNRAAA</sequence>
<dbReference type="EMBL" id="CP071868">
    <property type="protein sequence ID" value="QTE31634.1"/>
    <property type="molecule type" value="Genomic_DNA"/>
</dbReference>
<feature type="domain" description="VTC" evidence="1">
    <location>
        <begin position="28"/>
        <end position="234"/>
    </location>
</feature>